<accession>A0ABP7SIL7</accession>
<evidence type="ECO:0000256" key="2">
    <source>
        <dbReference type="SAM" id="SignalP"/>
    </source>
</evidence>
<dbReference type="InterPro" id="IPR011467">
    <property type="entry name" value="DUF1573"/>
</dbReference>
<dbReference type="PANTHER" id="PTHR37833">
    <property type="entry name" value="LIPOPROTEIN-RELATED"/>
    <property type="match status" value="1"/>
</dbReference>
<comment type="caution">
    <text evidence="3">The sequence shown here is derived from an EMBL/GenBank/DDBJ whole genome shotgun (WGS) entry which is preliminary data.</text>
</comment>
<evidence type="ECO:0000256" key="1">
    <source>
        <dbReference type="SAM" id="MobiDB-lite"/>
    </source>
</evidence>
<evidence type="ECO:0000313" key="3">
    <source>
        <dbReference type="EMBL" id="GAA4012253.1"/>
    </source>
</evidence>
<dbReference type="EMBL" id="BAABDJ010000031">
    <property type="protein sequence ID" value="GAA4012253.1"/>
    <property type="molecule type" value="Genomic_DNA"/>
</dbReference>
<dbReference type="PANTHER" id="PTHR37833:SF1">
    <property type="entry name" value="SIGNAL PEPTIDE PROTEIN"/>
    <property type="match status" value="1"/>
</dbReference>
<name>A0ABP7SIL7_9BACT</name>
<proteinExistence type="predicted"/>
<reference evidence="4" key="1">
    <citation type="journal article" date="2019" name="Int. J. Syst. Evol. Microbiol.">
        <title>The Global Catalogue of Microorganisms (GCM) 10K type strain sequencing project: providing services to taxonomists for standard genome sequencing and annotation.</title>
        <authorList>
            <consortium name="The Broad Institute Genomics Platform"/>
            <consortium name="The Broad Institute Genome Sequencing Center for Infectious Disease"/>
            <person name="Wu L."/>
            <person name="Ma J."/>
        </authorList>
    </citation>
    <scope>NUCLEOTIDE SEQUENCE [LARGE SCALE GENOMIC DNA]</scope>
    <source>
        <strain evidence="4">JCM 17224</strain>
    </source>
</reference>
<dbReference type="RefSeq" id="WP_345073590.1">
    <property type="nucleotide sequence ID" value="NZ_BAABDJ010000031.1"/>
</dbReference>
<feature type="chain" id="PRO_5045676365" description="DUF1573 domain-containing protein" evidence="2">
    <location>
        <begin position="20"/>
        <end position="179"/>
    </location>
</feature>
<dbReference type="Gene3D" id="2.60.40.10">
    <property type="entry name" value="Immunoglobulins"/>
    <property type="match status" value="1"/>
</dbReference>
<dbReference type="InterPro" id="IPR013783">
    <property type="entry name" value="Ig-like_fold"/>
</dbReference>
<sequence length="179" mass="18713">MKKALVLALSLSLAGFATQAQSMAVKPANAQEKVAGPQIQFEEMKFDFGAARQGDVVDHTFKFKNVGTQPLIISNIGVSCGCTTPDWTKDPVMPGKSGTISAKFNTAGKMGIQNKVLTIESNSVAGNVMVSLVGEVKDASAASATPGMTVDSKTETPMAADGKQKMKMGEGKIKAKKKS</sequence>
<feature type="region of interest" description="Disordered" evidence="1">
    <location>
        <begin position="143"/>
        <end position="179"/>
    </location>
</feature>
<gene>
    <name evidence="3" type="ORF">GCM10022408_26150</name>
</gene>
<keyword evidence="2" id="KW-0732">Signal</keyword>
<dbReference type="Pfam" id="PF07610">
    <property type="entry name" value="DUF1573"/>
    <property type="match status" value="1"/>
</dbReference>
<keyword evidence="4" id="KW-1185">Reference proteome</keyword>
<organism evidence="3 4">
    <name type="scientific">Hymenobacter fastidiosus</name>
    <dbReference type="NCBI Taxonomy" id="486264"/>
    <lineage>
        <taxon>Bacteria</taxon>
        <taxon>Pseudomonadati</taxon>
        <taxon>Bacteroidota</taxon>
        <taxon>Cytophagia</taxon>
        <taxon>Cytophagales</taxon>
        <taxon>Hymenobacteraceae</taxon>
        <taxon>Hymenobacter</taxon>
    </lineage>
</organism>
<evidence type="ECO:0008006" key="5">
    <source>
        <dbReference type="Google" id="ProtNLM"/>
    </source>
</evidence>
<feature type="signal peptide" evidence="2">
    <location>
        <begin position="1"/>
        <end position="19"/>
    </location>
</feature>
<protein>
    <recommendedName>
        <fullName evidence="5">DUF1573 domain-containing protein</fullName>
    </recommendedName>
</protein>
<feature type="compositionally biased region" description="Basic and acidic residues" evidence="1">
    <location>
        <begin position="162"/>
        <end position="173"/>
    </location>
</feature>
<dbReference type="Proteomes" id="UP001500567">
    <property type="component" value="Unassembled WGS sequence"/>
</dbReference>
<evidence type="ECO:0000313" key="4">
    <source>
        <dbReference type="Proteomes" id="UP001500567"/>
    </source>
</evidence>